<dbReference type="Proteomes" id="UP001237207">
    <property type="component" value="Unassembled WGS sequence"/>
</dbReference>
<keyword evidence="3" id="KW-1185">Reference proteome</keyword>
<dbReference type="AlphaFoldDB" id="A0AAJ1WJJ9"/>
<dbReference type="EMBL" id="JAUSUC010000022">
    <property type="protein sequence ID" value="MDQ0215563.1"/>
    <property type="molecule type" value="Genomic_DNA"/>
</dbReference>
<sequence>MSLKRKPKNPIVNPNRRPMSVSHESDLDKVRKMNEKALRLLAKLGY</sequence>
<evidence type="ECO:0000256" key="1">
    <source>
        <dbReference type="SAM" id="MobiDB-lite"/>
    </source>
</evidence>
<evidence type="ECO:0000313" key="2">
    <source>
        <dbReference type="EMBL" id="MDQ0215563.1"/>
    </source>
</evidence>
<accession>A0AAJ1WJJ9</accession>
<dbReference type="RefSeq" id="WP_307257564.1">
    <property type="nucleotide sequence ID" value="NZ_JAUSUC010000022.1"/>
</dbReference>
<protein>
    <submittedName>
        <fullName evidence="2">Uncharacterized protein</fullName>
    </submittedName>
</protein>
<evidence type="ECO:0000313" key="3">
    <source>
        <dbReference type="Proteomes" id="UP001237207"/>
    </source>
</evidence>
<reference evidence="2" key="1">
    <citation type="submission" date="2023-07" db="EMBL/GenBank/DDBJ databases">
        <title>Genomic Encyclopedia of Type Strains, Phase IV (KMG-IV): sequencing the most valuable type-strain genomes for metagenomic binning, comparative biology and taxonomic classification.</title>
        <authorList>
            <person name="Goeker M."/>
        </authorList>
    </citation>
    <scope>NUCLEOTIDE SEQUENCE</scope>
    <source>
        <strain evidence="2">DSM 23947</strain>
    </source>
</reference>
<comment type="caution">
    <text evidence="2">The sequence shown here is derived from an EMBL/GenBank/DDBJ whole genome shotgun (WGS) entry which is preliminary data.</text>
</comment>
<feature type="region of interest" description="Disordered" evidence="1">
    <location>
        <begin position="1"/>
        <end position="27"/>
    </location>
</feature>
<gene>
    <name evidence="2" type="ORF">J2S13_001981</name>
</gene>
<organism evidence="2 3">
    <name type="scientific">Oikeobacillus pervagus</name>
    <dbReference type="NCBI Taxonomy" id="1325931"/>
    <lineage>
        <taxon>Bacteria</taxon>
        <taxon>Bacillati</taxon>
        <taxon>Bacillota</taxon>
        <taxon>Bacilli</taxon>
        <taxon>Bacillales</taxon>
        <taxon>Bacillaceae</taxon>
        <taxon>Oikeobacillus</taxon>
    </lineage>
</organism>
<name>A0AAJ1WJJ9_9BACI</name>
<proteinExistence type="predicted"/>